<dbReference type="AlphaFoldDB" id="A0A3A5HA00"/>
<evidence type="ECO:0000313" key="3">
    <source>
        <dbReference type="EMBL" id="RJS47192.1"/>
    </source>
</evidence>
<dbReference type="EMBL" id="QYRP01000002">
    <property type="protein sequence ID" value="RJS47192.1"/>
    <property type="molecule type" value="Genomic_DNA"/>
</dbReference>
<feature type="chain" id="PRO_5017410153" evidence="1">
    <location>
        <begin position="49"/>
        <end position="995"/>
    </location>
</feature>
<feature type="domain" description="LTD" evidence="2">
    <location>
        <begin position="183"/>
        <end position="287"/>
    </location>
</feature>
<dbReference type="SUPFAM" id="SSF74853">
    <property type="entry name" value="Lamin A/C globular tail domain"/>
    <property type="match status" value="3"/>
</dbReference>
<name>A0A3A5HA00_9ACTN</name>
<organism evidence="3 4">
    <name type="scientific">Nocardioides cavernaquae</name>
    <dbReference type="NCBI Taxonomy" id="2321396"/>
    <lineage>
        <taxon>Bacteria</taxon>
        <taxon>Bacillati</taxon>
        <taxon>Actinomycetota</taxon>
        <taxon>Actinomycetes</taxon>
        <taxon>Propionibacteriales</taxon>
        <taxon>Nocardioidaceae</taxon>
        <taxon>Nocardioides</taxon>
    </lineage>
</organism>
<proteinExistence type="predicted"/>
<reference evidence="4" key="1">
    <citation type="submission" date="2018-09" db="EMBL/GenBank/DDBJ databases">
        <authorList>
            <person name="Zhu H."/>
        </authorList>
    </citation>
    <scope>NUCLEOTIDE SEQUENCE [LARGE SCALE GENOMIC DNA]</scope>
    <source>
        <strain evidence="4">K1W22B-1</strain>
    </source>
</reference>
<sequence length="995" mass="101454">MRSTAPASLIALSGSCAVLPTFEDPMHLTGRSALATCLALALSTSALAASALPASAAGSPGIRISEVKTNPNPDFVELVNTSDAPVDLNGWKVIDADPAHVPAVIATTETVVAPGGFHVFDTALLTGGFGLGSADSVTIQQPDGTAVDSQAWTVHGAPTYSVCGDAFVQSATATPGAVNDCPVAPSWQSVKVNEVESNGDKVADWLELVNNGAGPVDISGWKILDADAAHVSTPVVVPANTTIPAGGLYAIYTEIAQTPGFGLGATDSVTVLLPDGTTTVDTYGWVGHAATTYGRCPSGTGDFAVTTVSTRGLPNACSPVRVNEVESSDATPGPDWAELVNISDAPVDVSGWVLKDSGDASPYTIAAATSIPAHGHLAIDNLGFGLGSGDAVRLYAADATTLIDTYAWTAHATTTYGRCKDGLGDFVTTVAATKGAANACPGLATQPWPGSQSVTTADLVTTFPADLSGLAFDPNSLDVLWGSQNKRGTLWRLVRDGATWVPDTANGWSAGKDPKFPNGLGAPDTEGIAVGADGFLYAASERDNSASGISRMSILRYDPSSSAATLTATNEWDVTAAINLAAGSPVPPIGANLGLEGVAFVPDAFLTTGGFVDEATHAAYDPAAYPNHGGGLYVVAVEDTGKLYAFALNSSDNSSTLVATISTGLPKLADVNFDAERARLWAVADDTVDGQTSLLKLEGGVFVMAEAYDRPAGMPNLNNEGLAIAPRAGCVDGTKEVLWSDDGDTDGHSLRAGTITCTPPGTPTVTAALTGTQAPSGWYRSAVTATFTCAPAGAPITSCPEPVVLEASGADQTVSGTVTALGGGTATTTVSDIDIDRIAPAVTVGGVVAGRLYVGNKPRPTCEGTDALSGMATCTLATSSTPTWTTITATATDNAGNVATATARYRTLPLTVKGARWVDGAFKLKRGATYQVKATAVTSGRISRLYRGTTPTAWRALVGGASTVRIPPAIRPGTVWRIQLRAGGSSYTVKVVTTR</sequence>
<dbReference type="Pfam" id="PF00932">
    <property type="entry name" value="LTD"/>
    <property type="match status" value="3"/>
</dbReference>
<keyword evidence="1" id="KW-0732">Signal</keyword>
<dbReference type="PROSITE" id="PS51841">
    <property type="entry name" value="LTD"/>
    <property type="match status" value="3"/>
</dbReference>
<evidence type="ECO:0000313" key="4">
    <source>
        <dbReference type="Proteomes" id="UP000276542"/>
    </source>
</evidence>
<evidence type="ECO:0000259" key="2">
    <source>
        <dbReference type="PROSITE" id="PS51841"/>
    </source>
</evidence>
<keyword evidence="4" id="KW-1185">Reference proteome</keyword>
<feature type="domain" description="LTD" evidence="2">
    <location>
        <begin position="43"/>
        <end position="159"/>
    </location>
</feature>
<feature type="signal peptide" evidence="1">
    <location>
        <begin position="1"/>
        <end position="48"/>
    </location>
</feature>
<accession>A0A3A5HA00</accession>
<dbReference type="Gene3D" id="2.60.40.1260">
    <property type="entry name" value="Lamin Tail domain"/>
    <property type="match status" value="3"/>
</dbReference>
<comment type="caution">
    <text evidence="3">The sequence shown here is derived from an EMBL/GenBank/DDBJ whole genome shotgun (WGS) entry which is preliminary data.</text>
</comment>
<dbReference type="Proteomes" id="UP000276542">
    <property type="component" value="Unassembled WGS sequence"/>
</dbReference>
<feature type="domain" description="LTD" evidence="2">
    <location>
        <begin position="304"/>
        <end position="410"/>
    </location>
</feature>
<dbReference type="InterPro" id="IPR001322">
    <property type="entry name" value="Lamin_tail_dom"/>
</dbReference>
<dbReference type="PROSITE" id="PS51257">
    <property type="entry name" value="PROKAR_LIPOPROTEIN"/>
    <property type="match status" value="1"/>
</dbReference>
<gene>
    <name evidence="3" type="ORF">D4739_13805</name>
</gene>
<dbReference type="SUPFAM" id="SSF63825">
    <property type="entry name" value="YWTD domain"/>
    <property type="match status" value="1"/>
</dbReference>
<evidence type="ECO:0000256" key="1">
    <source>
        <dbReference type="SAM" id="SignalP"/>
    </source>
</evidence>
<protein>
    <submittedName>
        <fullName evidence="3">Cell wall protein</fullName>
    </submittedName>
</protein>
<dbReference type="InterPro" id="IPR036415">
    <property type="entry name" value="Lamin_tail_dom_sf"/>
</dbReference>